<keyword evidence="5 11" id="KW-0812">Transmembrane</keyword>
<dbReference type="PANTHER" id="PTHR33909">
    <property type="entry name" value="SEC TRANSLOCON ACCESSORY COMPLEX SUBUNIT YAJC"/>
    <property type="match status" value="1"/>
</dbReference>
<name>A0ABS4GBW1_9FIRM</name>
<keyword evidence="13" id="KW-1185">Reference proteome</keyword>
<feature type="transmembrane region" description="Helical" evidence="11">
    <location>
        <begin position="6"/>
        <end position="23"/>
    </location>
</feature>
<keyword evidence="8" id="KW-0811">Translocation</keyword>
<feature type="region of interest" description="Disordered" evidence="10">
    <location>
        <begin position="88"/>
        <end position="111"/>
    </location>
</feature>
<dbReference type="PRINTS" id="PR01853">
    <property type="entry name" value="YAJCTRNLCASE"/>
</dbReference>
<keyword evidence="6" id="KW-0653">Protein transport</keyword>
<organism evidence="12 13">
    <name type="scientific">Sedimentibacter acidaminivorans</name>
    <dbReference type="NCBI Taxonomy" id="913099"/>
    <lineage>
        <taxon>Bacteria</taxon>
        <taxon>Bacillati</taxon>
        <taxon>Bacillota</taxon>
        <taxon>Tissierellia</taxon>
        <taxon>Sedimentibacter</taxon>
    </lineage>
</organism>
<evidence type="ECO:0000313" key="13">
    <source>
        <dbReference type="Proteomes" id="UP001519342"/>
    </source>
</evidence>
<dbReference type="EMBL" id="JAGGKS010000002">
    <property type="protein sequence ID" value="MBP1925017.1"/>
    <property type="molecule type" value="Genomic_DNA"/>
</dbReference>
<dbReference type="RefSeq" id="WP_209510770.1">
    <property type="nucleotide sequence ID" value="NZ_JAGGKS010000002.1"/>
</dbReference>
<evidence type="ECO:0000256" key="6">
    <source>
        <dbReference type="ARBA" id="ARBA00022927"/>
    </source>
</evidence>
<accession>A0ABS4GBW1</accession>
<comment type="caution">
    <text evidence="12">The sequence shown here is derived from an EMBL/GenBank/DDBJ whole genome shotgun (WGS) entry which is preliminary data.</text>
</comment>
<evidence type="ECO:0000256" key="11">
    <source>
        <dbReference type="SAM" id="Phobius"/>
    </source>
</evidence>
<proteinExistence type="inferred from homology"/>
<dbReference type="Pfam" id="PF02699">
    <property type="entry name" value="YajC"/>
    <property type="match status" value="1"/>
</dbReference>
<evidence type="ECO:0000256" key="8">
    <source>
        <dbReference type="ARBA" id="ARBA00023010"/>
    </source>
</evidence>
<dbReference type="InterPro" id="IPR003849">
    <property type="entry name" value="Preprotein_translocase_YajC"/>
</dbReference>
<gene>
    <name evidence="12" type="ORF">J2Z76_000874</name>
</gene>
<evidence type="ECO:0000256" key="7">
    <source>
        <dbReference type="ARBA" id="ARBA00022989"/>
    </source>
</evidence>
<dbReference type="PANTHER" id="PTHR33909:SF1">
    <property type="entry name" value="SEC TRANSLOCON ACCESSORY COMPLEX SUBUNIT YAJC"/>
    <property type="match status" value="1"/>
</dbReference>
<protein>
    <submittedName>
        <fullName evidence="12">Preprotein translocase subunit YajC</fullName>
    </submittedName>
</protein>
<sequence>MPQQLTSIVMMVVLFGAMYFLMIRPQKKKDKEVRAMRDSLSQGDEVITIGGIHGKVVKVNEELVTLEMTYGKQRINFSKWAIGSVTKKGKGSKADEVVEELPEVTEDKKED</sequence>
<comment type="similarity">
    <text evidence="2">Belongs to the YajC family.</text>
</comment>
<reference evidence="12 13" key="1">
    <citation type="submission" date="2021-03" db="EMBL/GenBank/DDBJ databases">
        <title>Genomic Encyclopedia of Type Strains, Phase IV (KMG-IV): sequencing the most valuable type-strain genomes for metagenomic binning, comparative biology and taxonomic classification.</title>
        <authorList>
            <person name="Goeker M."/>
        </authorList>
    </citation>
    <scope>NUCLEOTIDE SEQUENCE [LARGE SCALE GENOMIC DNA]</scope>
    <source>
        <strain evidence="12 13">DSM 24004</strain>
    </source>
</reference>
<evidence type="ECO:0000256" key="5">
    <source>
        <dbReference type="ARBA" id="ARBA00022692"/>
    </source>
</evidence>
<comment type="subcellular location">
    <subcellularLocation>
        <location evidence="1">Cell membrane</location>
        <topology evidence="1">Single-pass membrane protein</topology>
    </subcellularLocation>
</comment>
<keyword evidence="4" id="KW-1003">Cell membrane</keyword>
<evidence type="ECO:0000256" key="2">
    <source>
        <dbReference type="ARBA" id="ARBA00006742"/>
    </source>
</evidence>
<keyword evidence="7 11" id="KW-1133">Transmembrane helix</keyword>
<dbReference type="NCBIfam" id="TIGR00739">
    <property type="entry name" value="yajC"/>
    <property type="match status" value="1"/>
</dbReference>
<keyword evidence="3" id="KW-0813">Transport</keyword>
<dbReference type="Proteomes" id="UP001519342">
    <property type="component" value="Unassembled WGS sequence"/>
</dbReference>
<keyword evidence="9 11" id="KW-0472">Membrane</keyword>
<evidence type="ECO:0000256" key="9">
    <source>
        <dbReference type="ARBA" id="ARBA00023136"/>
    </source>
</evidence>
<evidence type="ECO:0000256" key="4">
    <source>
        <dbReference type="ARBA" id="ARBA00022475"/>
    </source>
</evidence>
<evidence type="ECO:0000256" key="3">
    <source>
        <dbReference type="ARBA" id="ARBA00022448"/>
    </source>
</evidence>
<dbReference type="SMART" id="SM01323">
    <property type="entry name" value="YajC"/>
    <property type="match status" value="1"/>
</dbReference>
<evidence type="ECO:0000256" key="10">
    <source>
        <dbReference type="SAM" id="MobiDB-lite"/>
    </source>
</evidence>
<evidence type="ECO:0000256" key="1">
    <source>
        <dbReference type="ARBA" id="ARBA00004162"/>
    </source>
</evidence>
<evidence type="ECO:0000313" key="12">
    <source>
        <dbReference type="EMBL" id="MBP1925017.1"/>
    </source>
</evidence>